<keyword evidence="1" id="KW-0812">Transmembrane</keyword>
<organism evidence="2 3">
    <name type="scientific">Schizosaccharomyces octosporus (strain yFS286)</name>
    <name type="common">Fission yeast</name>
    <name type="synonym">Octosporomyces octosporus</name>
    <dbReference type="NCBI Taxonomy" id="483514"/>
    <lineage>
        <taxon>Eukaryota</taxon>
        <taxon>Fungi</taxon>
        <taxon>Dikarya</taxon>
        <taxon>Ascomycota</taxon>
        <taxon>Taphrinomycotina</taxon>
        <taxon>Schizosaccharomycetes</taxon>
        <taxon>Schizosaccharomycetales</taxon>
        <taxon>Schizosaccharomycetaceae</taxon>
        <taxon>Schizosaccharomyces</taxon>
    </lineage>
</organism>
<keyword evidence="1" id="KW-0472">Membrane</keyword>
<protein>
    <submittedName>
        <fullName evidence="2">Uncharacterized protein</fullName>
    </submittedName>
</protein>
<sequence>MRKQLLYKRKNEFKTLERTIRKWEFGFQVGKLVLKSFNPFPSRFILPNQRFTSFLNISISPPLSLFLSPFPSVYLPYLVSDVASSLRYSFVYLGTCAASVGSVMCIENRLLVRANSL</sequence>
<keyword evidence="3" id="KW-1185">Reference proteome</keyword>
<gene>
    <name evidence="2" type="ORF">SOCG_05147</name>
</gene>
<evidence type="ECO:0000256" key="1">
    <source>
        <dbReference type="SAM" id="Phobius"/>
    </source>
</evidence>
<dbReference type="RefSeq" id="XP_013017851.1">
    <property type="nucleotide sequence ID" value="XM_013162397.1"/>
</dbReference>
<reference evidence="2 3" key="1">
    <citation type="journal article" date="2011" name="Science">
        <title>Comparative functional genomics of the fission yeasts.</title>
        <authorList>
            <person name="Rhind N."/>
            <person name="Chen Z."/>
            <person name="Yassour M."/>
            <person name="Thompson D.A."/>
            <person name="Haas B.J."/>
            <person name="Habib N."/>
            <person name="Wapinski I."/>
            <person name="Roy S."/>
            <person name="Lin M.F."/>
            <person name="Heiman D.I."/>
            <person name="Young S.K."/>
            <person name="Furuya K."/>
            <person name="Guo Y."/>
            <person name="Pidoux A."/>
            <person name="Chen H.M."/>
            <person name="Robbertse B."/>
            <person name="Goldberg J.M."/>
            <person name="Aoki K."/>
            <person name="Bayne E.H."/>
            <person name="Berlin A.M."/>
            <person name="Desjardins C.A."/>
            <person name="Dobbs E."/>
            <person name="Dukaj L."/>
            <person name="Fan L."/>
            <person name="FitzGerald M.G."/>
            <person name="French C."/>
            <person name="Gujja S."/>
            <person name="Hansen K."/>
            <person name="Keifenheim D."/>
            <person name="Levin J.Z."/>
            <person name="Mosher R.A."/>
            <person name="Mueller C.A."/>
            <person name="Pfiffner J."/>
            <person name="Priest M."/>
            <person name="Russ C."/>
            <person name="Smialowska A."/>
            <person name="Swoboda P."/>
            <person name="Sykes S.M."/>
            <person name="Vaughn M."/>
            <person name="Vengrova S."/>
            <person name="Yoder R."/>
            <person name="Zeng Q."/>
            <person name="Allshire R."/>
            <person name="Baulcombe D."/>
            <person name="Birren B.W."/>
            <person name="Brown W."/>
            <person name="Ekwall K."/>
            <person name="Kellis M."/>
            <person name="Leatherwood J."/>
            <person name="Levin H."/>
            <person name="Margalit H."/>
            <person name="Martienssen R."/>
            <person name="Nieduszynski C.A."/>
            <person name="Spatafora J.W."/>
            <person name="Friedman N."/>
            <person name="Dalgaard J.Z."/>
            <person name="Baumann P."/>
            <person name="Niki H."/>
            <person name="Regev A."/>
            <person name="Nusbaum C."/>
        </authorList>
    </citation>
    <scope>NUCLEOTIDE SEQUENCE [LARGE SCALE GENOMIC DNA]</scope>
    <source>
        <strain evidence="3">yFS286</strain>
    </source>
</reference>
<accession>S9Q3K2</accession>
<dbReference type="VEuPathDB" id="FungiDB:SOCG_05147"/>
<feature type="transmembrane region" description="Helical" evidence="1">
    <location>
        <begin position="51"/>
        <end position="70"/>
    </location>
</feature>
<keyword evidence="1" id="KW-1133">Transmembrane helix</keyword>
<dbReference type="AlphaFoldDB" id="S9Q3K2"/>
<feature type="transmembrane region" description="Helical" evidence="1">
    <location>
        <begin position="90"/>
        <end position="112"/>
    </location>
</feature>
<dbReference type="EMBL" id="KE503206">
    <property type="protein sequence ID" value="EPX74248.1"/>
    <property type="molecule type" value="Genomic_DNA"/>
</dbReference>
<name>S9Q3K2_SCHOY</name>
<dbReference type="GeneID" id="25033898"/>
<evidence type="ECO:0000313" key="3">
    <source>
        <dbReference type="Proteomes" id="UP000016088"/>
    </source>
</evidence>
<proteinExistence type="predicted"/>
<evidence type="ECO:0000313" key="2">
    <source>
        <dbReference type="EMBL" id="EPX74248.1"/>
    </source>
</evidence>
<dbReference type="Proteomes" id="UP000016088">
    <property type="component" value="Unassembled WGS sequence"/>
</dbReference>
<dbReference type="HOGENOM" id="CLU_2086168_0_0_1"/>